<organism evidence="1 2">
    <name type="scientific">Colletotrichum noveboracense</name>
    <dbReference type="NCBI Taxonomy" id="2664923"/>
    <lineage>
        <taxon>Eukaryota</taxon>
        <taxon>Fungi</taxon>
        <taxon>Dikarya</taxon>
        <taxon>Ascomycota</taxon>
        <taxon>Pezizomycotina</taxon>
        <taxon>Sordariomycetes</taxon>
        <taxon>Hypocreomycetidae</taxon>
        <taxon>Glomerellales</taxon>
        <taxon>Glomerellaceae</taxon>
        <taxon>Colletotrichum</taxon>
        <taxon>Colletotrichum gloeosporioides species complex</taxon>
    </lineage>
</organism>
<reference evidence="1" key="1">
    <citation type="submission" date="2022-08" db="EMBL/GenBank/DDBJ databases">
        <authorList>
            <person name="Giroux E."/>
            <person name="Giroux E."/>
        </authorList>
    </citation>
    <scope>NUCLEOTIDE SEQUENCE</scope>
    <source>
        <strain evidence="1">H1091258</strain>
    </source>
</reference>
<evidence type="ECO:0008006" key="3">
    <source>
        <dbReference type="Google" id="ProtNLM"/>
    </source>
</evidence>
<sequence>MAEPVGINGTAAGLVSLGLQLYNDISRYIDVVKGRQQDLNFIRRQCENFRRCIDAIEAAMLTPRFRSLVSSDALDPSTQSCQSELSALNELVFRLQGSSSPSLTMSEKLRERERQLAFPFHRENLIELEKRLESTTTVLQLAMQAFGLCVVQIPH</sequence>
<proteinExistence type="predicted"/>
<comment type="caution">
    <text evidence="1">The sequence shown here is derived from an EMBL/GenBank/DDBJ whole genome shotgun (WGS) entry which is preliminary data.</text>
</comment>
<evidence type="ECO:0000313" key="2">
    <source>
        <dbReference type="Proteomes" id="UP001152533"/>
    </source>
</evidence>
<gene>
    <name evidence="1" type="ORF">CGXH109_LOCUS31967</name>
</gene>
<accession>A0A9W4W9G8</accession>
<dbReference type="Proteomes" id="UP001152533">
    <property type="component" value="Unassembled WGS sequence"/>
</dbReference>
<dbReference type="AlphaFoldDB" id="A0A9W4W9G8"/>
<protein>
    <recommendedName>
        <fullName evidence="3">Fungal N-terminal domain-containing protein</fullName>
    </recommendedName>
</protein>
<dbReference type="EMBL" id="CAMGZC010000144">
    <property type="protein sequence ID" value="CAI0644084.1"/>
    <property type="molecule type" value="Genomic_DNA"/>
</dbReference>
<evidence type="ECO:0000313" key="1">
    <source>
        <dbReference type="EMBL" id="CAI0644084.1"/>
    </source>
</evidence>
<name>A0A9W4W9G8_9PEZI</name>
<keyword evidence="2" id="KW-1185">Reference proteome</keyword>